<proteinExistence type="inferred from homology"/>
<dbReference type="SUPFAM" id="SSF46458">
    <property type="entry name" value="Globin-like"/>
    <property type="match status" value="1"/>
</dbReference>
<evidence type="ECO:0000256" key="12">
    <source>
        <dbReference type="ARBA" id="ARBA00048649"/>
    </source>
</evidence>
<dbReference type="CDD" id="cd14782">
    <property type="entry name" value="FHb-globin_2"/>
    <property type="match status" value="1"/>
</dbReference>
<evidence type="ECO:0000256" key="1">
    <source>
        <dbReference type="ARBA" id="ARBA00001970"/>
    </source>
</evidence>
<dbReference type="GO" id="GO:0019825">
    <property type="term" value="F:oxygen binding"/>
    <property type="evidence" value="ECO:0007669"/>
    <property type="project" value="InterPro"/>
</dbReference>
<dbReference type="InterPro" id="IPR012292">
    <property type="entry name" value="Globin/Proto"/>
</dbReference>
<dbReference type="InterPro" id="IPR008333">
    <property type="entry name" value="Cbr1-like_FAD-bd_dom"/>
</dbReference>
<evidence type="ECO:0000256" key="3">
    <source>
        <dbReference type="ARBA" id="ARBA00012229"/>
    </source>
</evidence>
<dbReference type="EC" id="1.14.12.17" evidence="3"/>
<comment type="cofactor">
    <cofactor evidence="1">
        <name>heme b</name>
        <dbReference type="ChEBI" id="CHEBI:60344"/>
    </cofactor>
</comment>
<dbReference type="InterPro" id="IPR039261">
    <property type="entry name" value="FNR_nucleotide-bd"/>
</dbReference>
<dbReference type="Proteomes" id="UP000316806">
    <property type="component" value="Chromosome"/>
</dbReference>
<name>A0A516R6F3_STRST</name>
<keyword evidence="10" id="KW-0411">Iron-sulfur</keyword>
<dbReference type="SUPFAM" id="SSF52343">
    <property type="entry name" value="Ferredoxin reductase-like, C-terminal NADP-linked domain"/>
    <property type="match status" value="1"/>
</dbReference>
<evidence type="ECO:0000259" key="17">
    <source>
        <dbReference type="PROSITE" id="PS51384"/>
    </source>
</evidence>
<comment type="similarity">
    <text evidence="14">Belongs to the globin family.</text>
</comment>
<dbReference type="Gene3D" id="3.40.50.80">
    <property type="entry name" value="Nucleotide-binding domain of ferredoxin-NADP reductase (FNR) module"/>
    <property type="match status" value="1"/>
</dbReference>
<comment type="similarity">
    <text evidence="2">In the C-terminal section; belongs to the flavoprotein pyridine nucleotide cytochrome reductase family.</text>
</comment>
<dbReference type="GO" id="GO:0071949">
    <property type="term" value="F:FAD binding"/>
    <property type="evidence" value="ECO:0007669"/>
    <property type="project" value="TreeGrafter"/>
</dbReference>
<evidence type="ECO:0000256" key="5">
    <source>
        <dbReference type="ARBA" id="ARBA00022621"/>
    </source>
</evidence>
<feature type="domain" description="FAD-binding FR-type" evidence="17">
    <location>
        <begin position="154"/>
        <end position="263"/>
    </location>
</feature>
<dbReference type="GO" id="GO:0046872">
    <property type="term" value="F:metal ion binding"/>
    <property type="evidence" value="ECO:0007669"/>
    <property type="project" value="UniProtKB-KW"/>
</dbReference>
<dbReference type="InterPro" id="IPR017927">
    <property type="entry name" value="FAD-bd_FR_type"/>
</dbReference>
<keyword evidence="11" id="KW-0520">NAD</keyword>
<dbReference type="InterPro" id="IPR001433">
    <property type="entry name" value="OxRdtase_FAD/NAD-bd"/>
</dbReference>
<dbReference type="GO" id="GO:0020037">
    <property type="term" value="F:heme binding"/>
    <property type="evidence" value="ECO:0007669"/>
    <property type="project" value="InterPro"/>
</dbReference>
<dbReference type="FunFam" id="1.10.490.10:FF:000003">
    <property type="entry name" value="Flavohemoprotein"/>
    <property type="match status" value="1"/>
</dbReference>
<reference evidence="18 19" key="1">
    <citation type="journal article" date="2019" name="J. Ind. Microbiol. Biotechnol.">
        <title>The complete genomic sequence of Streptomyces spectabilis NRRL-2792 and identification of secondary metabolite biosynthetic gene clusters.</title>
        <authorList>
            <person name="Sinha A."/>
            <person name="Phillips-Salemka S."/>
            <person name="Niraula T.A."/>
            <person name="Short K.A."/>
            <person name="Niraula N.P."/>
        </authorList>
    </citation>
    <scope>NUCLEOTIDE SEQUENCE [LARGE SCALE GENOMIC DNA]</scope>
    <source>
        <strain evidence="18 19">NRRL 2792</strain>
    </source>
</reference>
<evidence type="ECO:0000313" key="19">
    <source>
        <dbReference type="Proteomes" id="UP000316806"/>
    </source>
</evidence>
<evidence type="ECO:0000256" key="4">
    <source>
        <dbReference type="ARBA" id="ARBA00022617"/>
    </source>
</evidence>
<feature type="domain" description="Globin" evidence="16">
    <location>
        <begin position="1"/>
        <end position="141"/>
    </location>
</feature>
<protein>
    <recommendedName>
        <fullName evidence="3">nitric oxide dioxygenase</fullName>
        <ecNumber evidence="3">1.14.12.17</ecNumber>
    </recommendedName>
</protein>
<dbReference type="GO" id="GO:0005344">
    <property type="term" value="F:oxygen carrier activity"/>
    <property type="evidence" value="ECO:0007669"/>
    <property type="project" value="UniProtKB-KW"/>
</dbReference>
<dbReference type="PROSITE" id="PS01033">
    <property type="entry name" value="GLOBIN"/>
    <property type="match status" value="1"/>
</dbReference>
<evidence type="ECO:0000256" key="13">
    <source>
        <dbReference type="ARBA" id="ARBA00049433"/>
    </source>
</evidence>
<keyword evidence="9" id="KW-0408">Iron</keyword>
<comment type="catalytic activity">
    <reaction evidence="13">
        <text>2 nitric oxide + NADPH + 2 O2 = 2 nitrate + NADP(+) + H(+)</text>
        <dbReference type="Rhea" id="RHEA:19465"/>
        <dbReference type="ChEBI" id="CHEBI:15378"/>
        <dbReference type="ChEBI" id="CHEBI:15379"/>
        <dbReference type="ChEBI" id="CHEBI:16480"/>
        <dbReference type="ChEBI" id="CHEBI:17632"/>
        <dbReference type="ChEBI" id="CHEBI:57783"/>
        <dbReference type="ChEBI" id="CHEBI:58349"/>
        <dbReference type="EC" id="1.14.12.17"/>
    </reaction>
</comment>
<evidence type="ECO:0000256" key="7">
    <source>
        <dbReference type="ARBA" id="ARBA00022723"/>
    </source>
</evidence>
<dbReference type="InterPro" id="IPR009050">
    <property type="entry name" value="Globin-like_sf"/>
</dbReference>
<feature type="region of interest" description="Disordered" evidence="15">
    <location>
        <begin position="407"/>
        <end position="426"/>
    </location>
</feature>
<evidence type="ECO:0000259" key="16">
    <source>
        <dbReference type="PROSITE" id="PS01033"/>
    </source>
</evidence>
<dbReference type="InterPro" id="IPR000971">
    <property type="entry name" value="Globin"/>
</dbReference>
<dbReference type="GO" id="GO:0008941">
    <property type="term" value="F:nitric oxide dioxygenase NAD(P)H activity"/>
    <property type="evidence" value="ECO:0007669"/>
    <property type="project" value="UniProtKB-EC"/>
</dbReference>
<dbReference type="InterPro" id="IPR017938">
    <property type="entry name" value="Riboflavin_synthase-like_b-brl"/>
</dbReference>
<keyword evidence="7" id="KW-0479">Metal-binding</keyword>
<gene>
    <name evidence="18" type="ORF">FH965_11860</name>
</gene>
<evidence type="ECO:0000256" key="14">
    <source>
        <dbReference type="RuleBase" id="RU000356"/>
    </source>
</evidence>
<evidence type="ECO:0000313" key="18">
    <source>
        <dbReference type="EMBL" id="QDQ11195.1"/>
    </source>
</evidence>
<dbReference type="SUPFAM" id="SSF63380">
    <property type="entry name" value="Riboflavin synthase domain-like"/>
    <property type="match status" value="1"/>
</dbReference>
<dbReference type="Pfam" id="PF00175">
    <property type="entry name" value="NAD_binding_1"/>
    <property type="match status" value="1"/>
</dbReference>
<keyword evidence="6" id="KW-0001">2Fe-2S</keyword>
<accession>A0A516R6F3</accession>
<evidence type="ECO:0000256" key="6">
    <source>
        <dbReference type="ARBA" id="ARBA00022714"/>
    </source>
</evidence>
<evidence type="ECO:0000256" key="9">
    <source>
        <dbReference type="ARBA" id="ARBA00023004"/>
    </source>
</evidence>
<keyword evidence="5 14" id="KW-0561">Oxygen transport</keyword>
<dbReference type="Pfam" id="PF00042">
    <property type="entry name" value="Globin"/>
    <property type="match status" value="1"/>
</dbReference>
<sequence>MLSDQSAATVRATLPAVGAAIEDITARFYDGLFAAHPELLRDLFNRGNQAAGTQRRALAGSIAAFAAHLVDRPDERPDVMLTRIAHKHASLGIAPAQYETVHRHLFAAIGEVLGDAVTPAVAAAWDEVYWLMANALVAIEARLYAERGSTAGPDALRAWEVVERIEETADVATFRLRPADGTPPPAFRAGQYVSVQVELADGARQIRQYSLSGLPGADLRQISVKRVRGGAGPDGEVSAHLHARARVGDLLRISAPYGDLVLDEHVLDGRTPAPLLLASAGIGVTPMVAMLEQLAATGHRGPVTVVHADRSPADHALRAEHRAHAAALPDADVHFWYEHPEPGHPADRTGRVDLTALPVAPGTHAYLCGPLPFMKAVRAQLIAQGVAPAAVHYEVFGPDLWLASPSSSGPVGEATMSSTVTGSRAA</sequence>
<evidence type="ECO:0000256" key="11">
    <source>
        <dbReference type="ARBA" id="ARBA00023027"/>
    </source>
</evidence>
<dbReference type="AlphaFoldDB" id="A0A516R6F3"/>
<evidence type="ECO:0000256" key="2">
    <source>
        <dbReference type="ARBA" id="ARBA00006401"/>
    </source>
</evidence>
<dbReference type="CDD" id="cd06184">
    <property type="entry name" value="flavohem_like_fad_nad_binding"/>
    <property type="match status" value="1"/>
</dbReference>
<evidence type="ECO:0000256" key="15">
    <source>
        <dbReference type="SAM" id="MobiDB-lite"/>
    </source>
</evidence>
<dbReference type="GO" id="GO:0051537">
    <property type="term" value="F:2 iron, 2 sulfur cluster binding"/>
    <property type="evidence" value="ECO:0007669"/>
    <property type="project" value="UniProtKB-KW"/>
</dbReference>
<keyword evidence="14" id="KW-0813">Transport</keyword>
<dbReference type="RefSeq" id="WP_144003095.1">
    <property type="nucleotide sequence ID" value="NZ_CP040916.1"/>
</dbReference>
<keyword evidence="8" id="KW-0521">NADP</keyword>
<dbReference type="Gene3D" id="1.10.490.10">
    <property type="entry name" value="Globins"/>
    <property type="match status" value="1"/>
</dbReference>
<dbReference type="Gene3D" id="2.40.30.10">
    <property type="entry name" value="Translation factors"/>
    <property type="match status" value="1"/>
</dbReference>
<dbReference type="GO" id="GO:0071500">
    <property type="term" value="P:cellular response to nitrosative stress"/>
    <property type="evidence" value="ECO:0007669"/>
    <property type="project" value="TreeGrafter"/>
</dbReference>
<comment type="catalytic activity">
    <reaction evidence="12">
        <text>2 nitric oxide + NADH + 2 O2 = 2 nitrate + NAD(+) + H(+)</text>
        <dbReference type="Rhea" id="RHEA:19469"/>
        <dbReference type="ChEBI" id="CHEBI:15378"/>
        <dbReference type="ChEBI" id="CHEBI:15379"/>
        <dbReference type="ChEBI" id="CHEBI:16480"/>
        <dbReference type="ChEBI" id="CHEBI:17632"/>
        <dbReference type="ChEBI" id="CHEBI:57540"/>
        <dbReference type="ChEBI" id="CHEBI:57945"/>
        <dbReference type="EC" id="1.14.12.17"/>
    </reaction>
</comment>
<dbReference type="PROSITE" id="PS51384">
    <property type="entry name" value="FAD_FR"/>
    <property type="match status" value="1"/>
</dbReference>
<organism evidence="18 19">
    <name type="scientific">Streptomyces spectabilis</name>
    <dbReference type="NCBI Taxonomy" id="68270"/>
    <lineage>
        <taxon>Bacteria</taxon>
        <taxon>Bacillati</taxon>
        <taxon>Actinomycetota</taxon>
        <taxon>Actinomycetes</taxon>
        <taxon>Kitasatosporales</taxon>
        <taxon>Streptomycetaceae</taxon>
        <taxon>Streptomyces</taxon>
    </lineage>
</organism>
<dbReference type="EMBL" id="CP040916">
    <property type="protein sequence ID" value="QDQ11195.1"/>
    <property type="molecule type" value="Genomic_DNA"/>
</dbReference>
<evidence type="ECO:0000256" key="10">
    <source>
        <dbReference type="ARBA" id="ARBA00023014"/>
    </source>
</evidence>
<dbReference type="Pfam" id="PF00970">
    <property type="entry name" value="FAD_binding_6"/>
    <property type="match status" value="1"/>
</dbReference>
<dbReference type="GO" id="GO:0046210">
    <property type="term" value="P:nitric oxide catabolic process"/>
    <property type="evidence" value="ECO:0007669"/>
    <property type="project" value="TreeGrafter"/>
</dbReference>
<dbReference type="PANTHER" id="PTHR43396">
    <property type="entry name" value="FLAVOHEMOPROTEIN"/>
    <property type="match status" value="1"/>
</dbReference>
<evidence type="ECO:0000256" key="8">
    <source>
        <dbReference type="ARBA" id="ARBA00022857"/>
    </source>
</evidence>
<keyword evidence="4 14" id="KW-0349">Heme</keyword>
<dbReference type="PANTHER" id="PTHR43396:SF3">
    <property type="entry name" value="FLAVOHEMOPROTEIN"/>
    <property type="match status" value="1"/>
</dbReference>